<accession>A0A934IYE3</accession>
<evidence type="ECO:0000256" key="3">
    <source>
        <dbReference type="ARBA" id="ARBA00023163"/>
    </source>
</evidence>
<dbReference type="GO" id="GO:0006355">
    <property type="term" value="P:regulation of DNA-templated transcription"/>
    <property type="evidence" value="ECO:0007669"/>
    <property type="project" value="InterPro"/>
</dbReference>
<keyword evidence="1" id="KW-0805">Transcription regulation</keyword>
<dbReference type="Gene3D" id="1.10.10.10">
    <property type="entry name" value="Winged helix-like DNA-binding domain superfamily/Winged helix DNA-binding domain"/>
    <property type="match status" value="1"/>
</dbReference>
<dbReference type="InterPro" id="IPR018490">
    <property type="entry name" value="cNMP-bd_dom_sf"/>
</dbReference>
<dbReference type="Proteomes" id="UP000602124">
    <property type="component" value="Unassembled WGS sequence"/>
</dbReference>
<dbReference type="Pfam" id="PF13545">
    <property type="entry name" value="HTH_Crp_2"/>
    <property type="match status" value="1"/>
</dbReference>
<comment type="caution">
    <text evidence="5">The sequence shown here is derived from an EMBL/GenBank/DDBJ whole genome shotgun (WGS) entry which is preliminary data.</text>
</comment>
<protein>
    <submittedName>
        <fullName evidence="5">Crp/Fnr family transcriptional regulator</fullName>
    </submittedName>
</protein>
<organism evidence="5 6">
    <name type="scientific">Devosia sediminis</name>
    <dbReference type="NCBI Taxonomy" id="2798801"/>
    <lineage>
        <taxon>Bacteria</taxon>
        <taxon>Pseudomonadati</taxon>
        <taxon>Pseudomonadota</taxon>
        <taxon>Alphaproteobacteria</taxon>
        <taxon>Hyphomicrobiales</taxon>
        <taxon>Devosiaceae</taxon>
        <taxon>Devosia</taxon>
    </lineage>
</organism>
<reference evidence="5" key="1">
    <citation type="submission" date="2020-12" db="EMBL/GenBank/DDBJ databases">
        <title>Devosia sp. MSA67 isolated from Mo River.</title>
        <authorList>
            <person name="Ma F."/>
            <person name="Zi Z."/>
        </authorList>
    </citation>
    <scope>NUCLEOTIDE SEQUENCE</scope>
    <source>
        <strain evidence="5">MSA67</strain>
    </source>
</reference>
<feature type="domain" description="HTH crp-type" evidence="4">
    <location>
        <begin position="155"/>
        <end position="230"/>
    </location>
</feature>
<keyword evidence="3" id="KW-0804">Transcription</keyword>
<sequence>MTSVLSAPPGTDPVERFLHRLAKFEPLEAEARDALRRAIVRGPLVPPYQEVHGESVPDVVVLLSGWACHFQMLGNGKRQISTLVVPGDFADFGFLTGSAADIQYVTTAPSQFGRIRARQFSELTEQFPSIMRATLKAAAMETAIGRERLISLGLRTAIERLAHLICELWWRLSVAGLVGPDNSFHLPMTQAELGAALGLSTVHVNRTLQALRRRDIIGLQGGKVHIHDLKYLTTLSSFDAGYLTGAAPSRAT</sequence>
<evidence type="ECO:0000313" key="6">
    <source>
        <dbReference type="Proteomes" id="UP000602124"/>
    </source>
</evidence>
<dbReference type="Gene3D" id="2.60.120.10">
    <property type="entry name" value="Jelly Rolls"/>
    <property type="match status" value="1"/>
</dbReference>
<dbReference type="SMART" id="SM00419">
    <property type="entry name" value="HTH_CRP"/>
    <property type="match status" value="1"/>
</dbReference>
<evidence type="ECO:0000259" key="4">
    <source>
        <dbReference type="PROSITE" id="PS51063"/>
    </source>
</evidence>
<dbReference type="SUPFAM" id="SSF46785">
    <property type="entry name" value="Winged helix' DNA-binding domain"/>
    <property type="match status" value="1"/>
</dbReference>
<dbReference type="AlphaFoldDB" id="A0A934IYE3"/>
<dbReference type="InterPro" id="IPR036388">
    <property type="entry name" value="WH-like_DNA-bd_sf"/>
</dbReference>
<evidence type="ECO:0000256" key="2">
    <source>
        <dbReference type="ARBA" id="ARBA00023125"/>
    </source>
</evidence>
<dbReference type="SUPFAM" id="SSF51206">
    <property type="entry name" value="cAMP-binding domain-like"/>
    <property type="match status" value="1"/>
</dbReference>
<dbReference type="PROSITE" id="PS51063">
    <property type="entry name" value="HTH_CRP_2"/>
    <property type="match status" value="1"/>
</dbReference>
<name>A0A934IYE3_9HYPH</name>
<proteinExistence type="predicted"/>
<dbReference type="InterPro" id="IPR012318">
    <property type="entry name" value="HTH_CRP"/>
</dbReference>
<gene>
    <name evidence="5" type="ORF">JEQ47_12265</name>
</gene>
<keyword evidence="2" id="KW-0238">DNA-binding</keyword>
<evidence type="ECO:0000313" key="5">
    <source>
        <dbReference type="EMBL" id="MBJ3785501.1"/>
    </source>
</evidence>
<dbReference type="InterPro" id="IPR036390">
    <property type="entry name" value="WH_DNA-bd_sf"/>
</dbReference>
<dbReference type="EMBL" id="JAEKMH010000002">
    <property type="protein sequence ID" value="MBJ3785501.1"/>
    <property type="molecule type" value="Genomic_DNA"/>
</dbReference>
<keyword evidence="6" id="KW-1185">Reference proteome</keyword>
<dbReference type="GO" id="GO:0003677">
    <property type="term" value="F:DNA binding"/>
    <property type="evidence" value="ECO:0007669"/>
    <property type="project" value="UniProtKB-KW"/>
</dbReference>
<dbReference type="InterPro" id="IPR014710">
    <property type="entry name" value="RmlC-like_jellyroll"/>
</dbReference>
<evidence type="ECO:0000256" key="1">
    <source>
        <dbReference type="ARBA" id="ARBA00023015"/>
    </source>
</evidence>